<dbReference type="EMBL" id="CADCVT010000361">
    <property type="protein sequence ID" value="CAA9526496.1"/>
    <property type="molecule type" value="Genomic_DNA"/>
</dbReference>
<sequence>DHGQTTRAGRATGMAREGRRLCRGAGRAPRADRGGTGPRADRRALLRPVCDVRREDASGRRGSV</sequence>
<proteinExistence type="predicted"/>
<feature type="region of interest" description="Disordered" evidence="1">
    <location>
        <begin position="1"/>
        <end position="43"/>
    </location>
</feature>
<evidence type="ECO:0000313" key="2">
    <source>
        <dbReference type="EMBL" id="CAA9526496.1"/>
    </source>
</evidence>
<accession>A0A6J4TLE7</accession>
<name>A0A6J4TLE7_9ACTN</name>
<dbReference type="AlphaFoldDB" id="A0A6J4TLE7"/>
<reference evidence="2" key="1">
    <citation type="submission" date="2020-02" db="EMBL/GenBank/DDBJ databases">
        <authorList>
            <person name="Meier V. D."/>
        </authorList>
    </citation>
    <scope>NUCLEOTIDE SEQUENCE</scope>
    <source>
        <strain evidence="2">AVDCRST_MAG85</strain>
    </source>
</reference>
<protein>
    <submittedName>
        <fullName evidence="2">Uncharacterized protein</fullName>
    </submittedName>
</protein>
<feature type="compositionally biased region" description="Basic and acidic residues" evidence="1">
    <location>
        <begin position="29"/>
        <end position="43"/>
    </location>
</feature>
<feature type="non-terminal residue" evidence="2">
    <location>
        <position position="64"/>
    </location>
</feature>
<evidence type="ECO:0000256" key="1">
    <source>
        <dbReference type="SAM" id="MobiDB-lite"/>
    </source>
</evidence>
<feature type="non-terminal residue" evidence="2">
    <location>
        <position position="1"/>
    </location>
</feature>
<gene>
    <name evidence="2" type="ORF">AVDCRST_MAG85-3280</name>
</gene>
<organism evidence="2">
    <name type="scientific">uncultured Solirubrobacteraceae bacterium</name>
    <dbReference type="NCBI Taxonomy" id="1162706"/>
    <lineage>
        <taxon>Bacteria</taxon>
        <taxon>Bacillati</taxon>
        <taxon>Actinomycetota</taxon>
        <taxon>Thermoleophilia</taxon>
        <taxon>Solirubrobacterales</taxon>
        <taxon>Solirubrobacteraceae</taxon>
        <taxon>environmental samples</taxon>
    </lineage>
</organism>